<dbReference type="InterPro" id="IPR036097">
    <property type="entry name" value="HisK_dim/P_sf"/>
</dbReference>
<dbReference type="OrthoDB" id="9789238at2"/>
<dbReference type="SMART" id="SM00388">
    <property type="entry name" value="HisKA"/>
    <property type="match status" value="1"/>
</dbReference>
<keyword evidence="11" id="KW-1185">Reference proteome</keyword>
<gene>
    <name evidence="10" type="ORF">ME5_00701</name>
</gene>
<keyword evidence="3" id="KW-0597">Phosphoprotein</keyword>
<dbReference type="PANTHER" id="PTHR43065:SF10">
    <property type="entry name" value="PEROXIDE STRESS-ACTIVATED HISTIDINE KINASE MAK3"/>
    <property type="match status" value="1"/>
</dbReference>
<dbReference type="Gene3D" id="3.30.565.10">
    <property type="entry name" value="Histidine kinase-like ATPase, C-terminal domain"/>
    <property type="match status" value="1"/>
</dbReference>
<evidence type="ECO:0000256" key="1">
    <source>
        <dbReference type="ARBA" id="ARBA00000085"/>
    </source>
</evidence>
<accession>J1JZW5</accession>
<dbReference type="PATRIC" id="fig|1094558.3.peg.765"/>
<dbReference type="RefSeq" id="WP_008038475.1">
    <property type="nucleotide sequence ID" value="NZ_JH725147.1"/>
</dbReference>
<evidence type="ECO:0000256" key="8">
    <source>
        <dbReference type="ARBA" id="ARBA00023012"/>
    </source>
</evidence>
<evidence type="ECO:0000256" key="5">
    <source>
        <dbReference type="ARBA" id="ARBA00022741"/>
    </source>
</evidence>
<dbReference type="HOGENOM" id="CLU_000445_114_39_5"/>
<evidence type="ECO:0000256" key="3">
    <source>
        <dbReference type="ARBA" id="ARBA00022553"/>
    </source>
</evidence>
<dbReference type="SMART" id="SM00387">
    <property type="entry name" value="HATPase_c"/>
    <property type="match status" value="1"/>
</dbReference>
<dbReference type="Pfam" id="PF00512">
    <property type="entry name" value="HisKA"/>
    <property type="match status" value="1"/>
</dbReference>
<dbReference type="SUPFAM" id="SSF47384">
    <property type="entry name" value="Homodimeric domain of signal transducing histidine kinase"/>
    <property type="match status" value="1"/>
</dbReference>
<evidence type="ECO:0000256" key="4">
    <source>
        <dbReference type="ARBA" id="ARBA00022679"/>
    </source>
</evidence>
<comment type="catalytic activity">
    <reaction evidence="1">
        <text>ATP + protein L-histidine = ADP + protein N-phospho-L-histidine.</text>
        <dbReference type="EC" id="2.7.13.3"/>
    </reaction>
</comment>
<evidence type="ECO:0000256" key="2">
    <source>
        <dbReference type="ARBA" id="ARBA00012438"/>
    </source>
</evidence>
<dbReference type="InterPro" id="IPR003594">
    <property type="entry name" value="HATPase_dom"/>
</dbReference>
<dbReference type="Gene3D" id="1.10.287.130">
    <property type="match status" value="1"/>
</dbReference>
<dbReference type="SUPFAM" id="SSF55874">
    <property type="entry name" value="ATPase domain of HSP90 chaperone/DNA topoisomerase II/histidine kinase"/>
    <property type="match status" value="1"/>
</dbReference>
<dbReference type="Proteomes" id="UP000008952">
    <property type="component" value="Unassembled WGS sequence"/>
</dbReference>
<evidence type="ECO:0000313" key="10">
    <source>
        <dbReference type="EMBL" id="EJF90300.1"/>
    </source>
</evidence>
<dbReference type="GO" id="GO:0000155">
    <property type="term" value="F:phosphorelay sensor kinase activity"/>
    <property type="evidence" value="ECO:0007669"/>
    <property type="project" value="InterPro"/>
</dbReference>
<dbReference type="InterPro" id="IPR003661">
    <property type="entry name" value="HisK_dim/P_dom"/>
</dbReference>
<sequence>MLNELAKGSSQNLSTFILDCIPFSIIIINENNKLIYANLGAEDFFKTSTKILRRENLSWIFSPQSSLFSLLQTMRSQSLPINEYNIDLFLPRLGYNKRVDVFLLPLPEKIGSAIILFHEKSMSERMDRQFNQRGSARSITGLASMLAHEIKNPLSGIRGAAQLIENSLNDEDRQLTQLIQNETDRIVGLVDRMEIFSDERPIEHSPINMHTVLNHVKMLAQNGFAKNIRFIEKYDPSLPPVSGHRDQLIQIFLNLVKNASEALKNHADATIILKSSYKSGIWIASHNRREKVALPLEFCVEDNGSGILADIQPNLFDPFITSKVNGSGLGLPMVAKLVHNHGGIVECETQKGKTVFRVLLPMWQKKRRQNPTSGE</sequence>
<evidence type="ECO:0000256" key="7">
    <source>
        <dbReference type="ARBA" id="ARBA00022840"/>
    </source>
</evidence>
<keyword evidence="4" id="KW-0808">Transferase</keyword>
<organism evidence="10 11">
    <name type="scientific">Bartonella tamiae Th239</name>
    <dbReference type="NCBI Taxonomy" id="1094558"/>
    <lineage>
        <taxon>Bacteria</taxon>
        <taxon>Pseudomonadati</taxon>
        <taxon>Pseudomonadota</taxon>
        <taxon>Alphaproteobacteria</taxon>
        <taxon>Hyphomicrobiales</taxon>
        <taxon>Bartonellaceae</taxon>
        <taxon>Bartonella</taxon>
    </lineage>
</organism>
<dbReference type="AlphaFoldDB" id="J1JZW5"/>
<feature type="domain" description="Histidine kinase" evidence="9">
    <location>
        <begin position="145"/>
        <end position="364"/>
    </location>
</feature>
<keyword evidence="6" id="KW-0418">Kinase</keyword>
<dbReference type="STRING" id="1094558.ME5_00701"/>
<evidence type="ECO:0000256" key="6">
    <source>
        <dbReference type="ARBA" id="ARBA00022777"/>
    </source>
</evidence>
<proteinExistence type="predicted"/>
<dbReference type="InterPro" id="IPR004358">
    <property type="entry name" value="Sig_transdc_His_kin-like_C"/>
</dbReference>
<dbReference type="PRINTS" id="PR00344">
    <property type="entry name" value="BCTRLSENSOR"/>
</dbReference>
<name>J1JZW5_9HYPH</name>
<dbReference type="GO" id="GO:0005524">
    <property type="term" value="F:ATP binding"/>
    <property type="evidence" value="ECO:0007669"/>
    <property type="project" value="UniProtKB-KW"/>
</dbReference>
<keyword evidence="5" id="KW-0547">Nucleotide-binding</keyword>
<evidence type="ECO:0000259" key="9">
    <source>
        <dbReference type="PROSITE" id="PS50109"/>
    </source>
</evidence>
<reference evidence="10 11" key="1">
    <citation type="submission" date="2012-03" db="EMBL/GenBank/DDBJ databases">
        <title>The Genome Sequence of Bartonella tamiae Th239.</title>
        <authorList>
            <consortium name="The Broad Institute Genome Sequencing Platform"/>
            <consortium name="The Broad Institute Genome Sequencing Center for Infectious Disease"/>
            <person name="Feldgarden M."/>
            <person name="Kirby J."/>
            <person name="Kosoy M."/>
            <person name="Birtles R."/>
            <person name="Probert W.S."/>
            <person name="Chiaraviglio L."/>
            <person name="Young S.K."/>
            <person name="Zeng Q."/>
            <person name="Gargeya S."/>
            <person name="Fitzgerald M."/>
            <person name="Haas B."/>
            <person name="Abouelleil A."/>
            <person name="Alvarado L."/>
            <person name="Arachchi H.M."/>
            <person name="Berlin A."/>
            <person name="Chapman S.B."/>
            <person name="Gearin G."/>
            <person name="Goldberg J."/>
            <person name="Griggs A."/>
            <person name="Gujja S."/>
            <person name="Hansen M."/>
            <person name="Heiman D."/>
            <person name="Howarth C."/>
            <person name="Larimer J."/>
            <person name="Lui A."/>
            <person name="MacDonald P.J.P."/>
            <person name="McCowen C."/>
            <person name="Montmayeur A."/>
            <person name="Murphy C."/>
            <person name="Neiman D."/>
            <person name="Pearson M."/>
            <person name="Priest M."/>
            <person name="Roberts A."/>
            <person name="Saif S."/>
            <person name="Shea T."/>
            <person name="Sisk P."/>
            <person name="Stolte C."/>
            <person name="Sykes S."/>
            <person name="Wortman J."/>
            <person name="Nusbaum C."/>
            <person name="Birren B."/>
        </authorList>
    </citation>
    <scope>NUCLEOTIDE SEQUENCE [LARGE SCALE GENOMIC DNA]</scope>
    <source>
        <strain evidence="10 11">Th239</strain>
    </source>
</reference>
<dbReference type="EMBL" id="AIMB01000007">
    <property type="protein sequence ID" value="EJF90300.1"/>
    <property type="molecule type" value="Genomic_DNA"/>
</dbReference>
<dbReference type="PROSITE" id="PS50109">
    <property type="entry name" value="HIS_KIN"/>
    <property type="match status" value="1"/>
</dbReference>
<dbReference type="PANTHER" id="PTHR43065">
    <property type="entry name" value="SENSOR HISTIDINE KINASE"/>
    <property type="match status" value="1"/>
</dbReference>
<evidence type="ECO:0000313" key="11">
    <source>
        <dbReference type="Proteomes" id="UP000008952"/>
    </source>
</evidence>
<comment type="caution">
    <text evidence="10">The sequence shown here is derived from an EMBL/GenBank/DDBJ whole genome shotgun (WGS) entry which is preliminary data.</text>
</comment>
<dbReference type="CDD" id="cd00082">
    <property type="entry name" value="HisKA"/>
    <property type="match status" value="1"/>
</dbReference>
<dbReference type="InterPro" id="IPR005467">
    <property type="entry name" value="His_kinase_dom"/>
</dbReference>
<dbReference type="EC" id="2.7.13.3" evidence="2"/>
<keyword evidence="8" id="KW-0902">Two-component regulatory system</keyword>
<keyword evidence="7" id="KW-0067">ATP-binding</keyword>
<dbReference type="Pfam" id="PF02518">
    <property type="entry name" value="HATPase_c"/>
    <property type="match status" value="1"/>
</dbReference>
<dbReference type="eggNOG" id="COG3852">
    <property type="taxonomic scope" value="Bacteria"/>
</dbReference>
<dbReference type="InterPro" id="IPR036890">
    <property type="entry name" value="HATPase_C_sf"/>
</dbReference>
<protein>
    <recommendedName>
        <fullName evidence="2">histidine kinase</fullName>
        <ecNumber evidence="2">2.7.13.3</ecNumber>
    </recommendedName>
</protein>